<accession>A0A4X2K4U7</accession>
<keyword evidence="5" id="KW-1185">Reference proteome</keyword>
<evidence type="ECO:0000256" key="1">
    <source>
        <dbReference type="ARBA" id="ARBA00009923"/>
    </source>
</evidence>
<evidence type="ECO:0000313" key="5">
    <source>
        <dbReference type="Proteomes" id="UP000314987"/>
    </source>
</evidence>
<proteinExistence type="inferred from homology"/>
<reference evidence="4" key="3">
    <citation type="submission" date="2025-09" db="UniProtKB">
        <authorList>
            <consortium name="Ensembl"/>
        </authorList>
    </citation>
    <scope>IDENTIFICATION</scope>
</reference>
<dbReference type="Ensembl" id="ENSVURT00010004786.1">
    <property type="protein sequence ID" value="ENSVURP00010004215.1"/>
    <property type="gene ID" value="ENSVURG00010003360.1"/>
</dbReference>
<dbReference type="GO" id="GO:0005576">
    <property type="term" value="C:extracellular region"/>
    <property type="evidence" value="ECO:0007669"/>
    <property type="project" value="InterPro"/>
</dbReference>
<dbReference type="InterPro" id="IPR034117">
    <property type="entry name" value="SCP_CRISP"/>
</dbReference>
<dbReference type="Pfam" id="PF00188">
    <property type="entry name" value="CAP"/>
    <property type="match status" value="1"/>
</dbReference>
<dbReference type="OMA" id="ARNWSKE"/>
<name>A0A4X2K4U7_VOMUR</name>
<keyword evidence="2" id="KW-1015">Disulfide bond</keyword>
<dbReference type="GeneTree" id="ENSGT00940000162362"/>
<dbReference type="PROSITE" id="PS01010">
    <property type="entry name" value="CRISP_2"/>
    <property type="match status" value="1"/>
</dbReference>
<dbReference type="InterPro" id="IPR001283">
    <property type="entry name" value="CRISP-related"/>
</dbReference>
<evidence type="ECO:0000256" key="2">
    <source>
        <dbReference type="ARBA" id="ARBA00023157"/>
    </source>
</evidence>
<dbReference type="STRING" id="29139.ENSVURP00010004215"/>
<organism evidence="4 5">
    <name type="scientific">Vombatus ursinus</name>
    <name type="common">Common wombat</name>
    <dbReference type="NCBI Taxonomy" id="29139"/>
    <lineage>
        <taxon>Eukaryota</taxon>
        <taxon>Metazoa</taxon>
        <taxon>Chordata</taxon>
        <taxon>Craniata</taxon>
        <taxon>Vertebrata</taxon>
        <taxon>Euteleostomi</taxon>
        <taxon>Mammalia</taxon>
        <taxon>Metatheria</taxon>
        <taxon>Diprotodontia</taxon>
        <taxon>Vombatidae</taxon>
        <taxon>Vombatus</taxon>
    </lineage>
</organism>
<dbReference type="AlphaFoldDB" id="A0A4X2K4U7"/>
<dbReference type="InterPro" id="IPR035940">
    <property type="entry name" value="CAP_sf"/>
</dbReference>
<dbReference type="InterPro" id="IPR018244">
    <property type="entry name" value="Allrgn_V5/Tpx1_CS"/>
</dbReference>
<dbReference type="PANTHER" id="PTHR10334">
    <property type="entry name" value="CYSTEINE-RICH SECRETORY PROTEIN-RELATED"/>
    <property type="match status" value="1"/>
</dbReference>
<dbReference type="SUPFAM" id="SSF55797">
    <property type="entry name" value="PR-1-like"/>
    <property type="match status" value="1"/>
</dbReference>
<reference evidence="4" key="2">
    <citation type="submission" date="2025-08" db="UniProtKB">
        <authorList>
            <consortium name="Ensembl"/>
        </authorList>
    </citation>
    <scope>IDENTIFICATION</scope>
</reference>
<evidence type="ECO:0000259" key="3">
    <source>
        <dbReference type="SMART" id="SM00198"/>
    </source>
</evidence>
<dbReference type="Proteomes" id="UP000314987">
    <property type="component" value="Unassembled WGS sequence"/>
</dbReference>
<comment type="similarity">
    <text evidence="1">Belongs to the CRISP family.</text>
</comment>
<dbReference type="CDD" id="cd05383">
    <property type="entry name" value="CAP_CRISP"/>
    <property type="match status" value="1"/>
</dbReference>
<reference evidence="5" key="1">
    <citation type="submission" date="2018-12" db="EMBL/GenBank/DDBJ databases">
        <authorList>
            <person name="Yazar S."/>
        </authorList>
    </citation>
    <scope>NUCLEOTIDE SEQUENCE [LARGE SCALE GENOMIC DNA]</scope>
</reference>
<protein>
    <recommendedName>
        <fullName evidence="3">SCP domain-containing protein</fullName>
    </recommendedName>
</protein>
<dbReference type="Gene3D" id="3.40.33.10">
    <property type="entry name" value="CAP"/>
    <property type="match status" value="1"/>
</dbReference>
<evidence type="ECO:0000313" key="4">
    <source>
        <dbReference type="Ensembl" id="ENSVURP00010004215.1"/>
    </source>
</evidence>
<dbReference type="PRINTS" id="PR00837">
    <property type="entry name" value="V5TPXLIKE"/>
</dbReference>
<feature type="domain" description="SCP" evidence="3">
    <location>
        <begin position="36"/>
        <end position="179"/>
    </location>
</feature>
<sequence length="230" mass="26357">YLCCPILRLLFTACLLSTMIYTSIVPYETVLTKSANVQEEIVNKHNALRRTVIPQARNMLKMKWNENAAQNARNWSKECEKDHSPQFKRTITNSLCGENLLFASLPVSWSDVIQMWYDESKNFTYGYGPINPESKVGHYTQTVWATSYMIGCGVAHCPHGQIFKYFYTCHYCHGGNNPATFTTPYKTGIPCGDCPDQCEDRLCSKKDFRDCLVQMVHNQECPLKKILGKR</sequence>
<dbReference type="FunFam" id="3.40.33.10:FF:000005">
    <property type="entry name" value="Cysteine-rich secretory protein 2"/>
    <property type="match status" value="1"/>
</dbReference>
<dbReference type="SMART" id="SM00198">
    <property type="entry name" value="SCP"/>
    <property type="match status" value="1"/>
</dbReference>
<dbReference type="InterPro" id="IPR014044">
    <property type="entry name" value="CAP_dom"/>
</dbReference>